<gene>
    <name evidence="2" type="ORF">GCM10011571_09770</name>
</gene>
<feature type="transmembrane region" description="Helical" evidence="1">
    <location>
        <begin position="113"/>
        <end position="135"/>
    </location>
</feature>
<dbReference type="GO" id="GO:0016740">
    <property type="term" value="F:transferase activity"/>
    <property type="evidence" value="ECO:0007669"/>
    <property type="project" value="UniProtKB-KW"/>
</dbReference>
<feature type="transmembrane region" description="Helical" evidence="1">
    <location>
        <begin position="73"/>
        <end position="92"/>
    </location>
</feature>
<dbReference type="Proteomes" id="UP000625210">
    <property type="component" value="Unassembled WGS sequence"/>
</dbReference>
<feature type="transmembrane region" description="Helical" evidence="1">
    <location>
        <begin position="6"/>
        <end position="28"/>
    </location>
</feature>
<comment type="caution">
    <text evidence="2">The sequence shown here is derived from an EMBL/GenBank/DDBJ whole genome shotgun (WGS) entry which is preliminary data.</text>
</comment>
<dbReference type="EMBL" id="BMHQ01000003">
    <property type="protein sequence ID" value="GGE10513.1"/>
    <property type="molecule type" value="Genomic_DNA"/>
</dbReference>
<feature type="transmembrane region" description="Helical" evidence="1">
    <location>
        <begin position="172"/>
        <end position="203"/>
    </location>
</feature>
<keyword evidence="1" id="KW-0812">Transmembrane</keyword>
<evidence type="ECO:0000313" key="3">
    <source>
        <dbReference type="Proteomes" id="UP000625210"/>
    </source>
</evidence>
<reference evidence="2" key="2">
    <citation type="submission" date="2020-09" db="EMBL/GenBank/DDBJ databases">
        <authorList>
            <person name="Sun Q."/>
            <person name="Zhou Y."/>
        </authorList>
    </citation>
    <scope>NUCLEOTIDE SEQUENCE</scope>
    <source>
        <strain evidence="2">CGMCC 1.15179</strain>
    </source>
</reference>
<protein>
    <submittedName>
        <fullName evidence="2">Glycosyl transferase</fullName>
    </submittedName>
</protein>
<sequence length="276" mass="30330">MNGWMAYLLLVVFFVWGKLLFPSGLSFLNQHGIVARNYQGKALPASMGVCLMWGLFTGWVPLLLLLGDHHPTYPVLLMMLVSSLTVCLLGWMDDTIGSKSAKGWKGHWRSWKQGAWTTGAMKAWGGGMAAALAAAATSSGVIEWLMDTLMIAMMTNWLNLLDLRPGRSLKFFLLFGLALLWTAPNEAWLFTPLMGLVLAYWPLDLAGKAMLGDSGSNLLGIQLGMWLALATSTGTALILVALLLGGHIFAEKRSITAWIERNRWMAYLDALGRKQP</sequence>
<feature type="transmembrane region" description="Helical" evidence="1">
    <location>
        <begin position="223"/>
        <end position="244"/>
    </location>
</feature>
<keyword evidence="3" id="KW-1185">Reference proteome</keyword>
<feature type="transmembrane region" description="Helical" evidence="1">
    <location>
        <begin position="49"/>
        <end position="67"/>
    </location>
</feature>
<proteinExistence type="predicted"/>
<evidence type="ECO:0000313" key="2">
    <source>
        <dbReference type="EMBL" id="GGE10513.1"/>
    </source>
</evidence>
<keyword evidence="2" id="KW-0808">Transferase</keyword>
<keyword evidence="1" id="KW-1133">Transmembrane helix</keyword>
<dbReference type="RefSeq" id="WP_188646788.1">
    <property type="nucleotide sequence ID" value="NZ_BMHQ01000003.1"/>
</dbReference>
<reference evidence="2" key="1">
    <citation type="journal article" date="2014" name="Int. J. Syst. Evol. Microbiol.">
        <title>Complete genome sequence of Corynebacterium casei LMG S-19264T (=DSM 44701T), isolated from a smear-ripened cheese.</title>
        <authorList>
            <consortium name="US DOE Joint Genome Institute (JGI-PGF)"/>
            <person name="Walter F."/>
            <person name="Albersmeier A."/>
            <person name="Kalinowski J."/>
            <person name="Ruckert C."/>
        </authorList>
    </citation>
    <scope>NUCLEOTIDE SEQUENCE</scope>
    <source>
        <strain evidence="2">CGMCC 1.15179</strain>
    </source>
</reference>
<organism evidence="2 3">
    <name type="scientific">Marinithermofilum abyssi</name>
    <dbReference type="NCBI Taxonomy" id="1571185"/>
    <lineage>
        <taxon>Bacteria</taxon>
        <taxon>Bacillati</taxon>
        <taxon>Bacillota</taxon>
        <taxon>Bacilli</taxon>
        <taxon>Bacillales</taxon>
        <taxon>Thermoactinomycetaceae</taxon>
        <taxon>Marinithermofilum</taxon>
    </lineage>
</organism>
<keyword evidence="1" id="KW-0472">Membrane</keyword>
<accession>A0A8J2YDH4</accession>
<dbReference type="AlphaFoldDB" id="A0A8J2YDH4"/>
<evidence type="ECO:0000256" key="1">
    <source>
        <dbReference type="SAM" id="Phobius"/>
    </source>
</evidence>
<name>A0A8J2YDH4_9BACL</name>